<comment type="subcellular location">
    <subcellularLocation>
        <location evidence="1">Membrane</location>
    </subcellularLocation>
</comment>
<dbReference type="InterPro" id="IPR001841">
    <property type="entry name" value="Znf_RING"/>
</dbReference>
<dbReference type="AlphaFoldDB" id="A0AAE1P9K2"/>
<gene>
    <name evidence="11" type="ORF">Pmani_024680</name>
</gene>
<comment type="caution">
    <text evidence="11">The sequence shown here is derived from an EMBL/GenBank/DDBJ whole genome shotgun (WGS) entry which is preliminary data.</text>
</comment>
<dbReference type="PANTHER" id="PTHR46539">
    <property type="entry name" value="E3 UBIQUITIN-PROTEIN LIGASE ATL42"/>
    <property type="match status" value="1"/>
</dbReference>
<keyword evidence="2 9" id="KW-0812">Transmembrane</keyword>
<evidence type="ECO:0000256" key="1">
    <source>
        <dbReference type="ARBA" id="ARBA00004370"/>
    </source>
</evidence>
<evidence type="ECO:0000259" key="10">
    <source>
        <dbReference type="PROSITE" id="PS50089"/>
    </source>
</evidence>
<keyword evidence="4 8" id="KW-0863">Zinc-finger</keyword>
<feature type="transmembrane region" description="Helical" evidence="9">
    <location>
        <begin position="320"/>
        <end position="339"/>
    </location>
</feature>
<dbReference type="GO" id="GO:0016020">
    <property type="term" value="C:membrane"/>
    <property type="evidence" value="ECO:0007669"/>
    <property type="project" value="UniProtKB-SubCell"/>
</dbReference>
<evidence type="ECO:0000256" key="4">
    <source>
        <dbReference type="ARBA" id="ARBA00022771"/>
    </source>
</evidence>
<dbReference type="GO" id="GO:0008270">
    <property type="term" value="F:zinc ion binding"/>
    <property type="evidence" value="ECO:0007669"/>
    <property type="project" value="UniProtKB-KW"/>
</dbReference>
<proteinExistence type="predicted"/>
<dbReference type="EMBL" id="JAWZYT010002604">
    <property type="protein sequence ID" value="KAK4303295.1"/>
    <property type="molecule type" value="Genomic_DNA"/>
</dbReference>
<evidence type="ECO:0000256" key="7">
    <source>
        <dbReference type="ARBA" id="ARBA00023136"/>
    </source>
</evidence>
<feature type="domain" description="RING-type" evidence="10">
    <location>
        <begin position="370"/>
        <end position="411"/>
    </location>
</feature>
<keyword evidence="5" id="KW-0862">Zinc</keyword>
<protein>
    <recommendedName>
        <fullName evidence="10">RING-type domain-containing protein</fullName>
    </recommendedName>
</protein>
<feature type="transmembrane region" description="Helical" evidence="9">
    <location>
        <begin position="172"/>
        <end position="190"/>
    </location>
</feature>
<keyword evidence="12" id="KW-1185">Reference proteome</keyword>
<evidence type="ECO:0000256" key="9">
    <source>
        <dbReference type="SAM" id="Phobius"/>
    </source>
</evidence>
<dbReference type="Proteomes" id="UP001292094">
    <property type="component" value="Unassembled WGS sequence"/>
</dbReference>
<dbReference type="Pfam" id="PF13639">
    <property type="entry name" value="zf-RING_2"/>
    <property type="match status" value="1"/>
</dbReference>
<evidence type="ECO:0000256" key="5">
    <source>
        <dbReference type="ARBA" id="ARBA00022833"/>
    </source>
</evidence>
<dbReference type="SUPFAM" id="SSF57850">
    <property type="entry name" value="RING/U-box"/>
    <property type="match status" value="1"/>
</dbReference>
<feature type="transmembrane region" description="Helical" evidence="9">
    <location>
        <begin position="292"/>
        <end position="314"/>
    </location>
</feature>
<keyword evidence="3" id="KW-0479">Metal-binding</keyword>
<evidence type="ECO:0000256" key="6">
    <source>
        <dbReference type="ARBA" id="ARBA00022989"/>
    </source>
</evidence>
<evidence type="ECO:0000313" key="11">
    <source>
        <dbReference type="EMBL" id="KAK4303295.1"/>
    </source>
</evidence>
<dbReference type="SMART" id="SM00184">
    <property type="entry name" value="RING"/>
    <property type="match status" value="1"/>
</dbReference>
<organism evidence="11 12">
    <name type="scientific">Petrolisthes manimaculis</name>
    <dbReference type="NCBI Taxonomy" id="1843537"/>
    <lineage>
        <taxon>Eukaryota</taxon>
        <taxon>Metazoa</taxon>
        <taxon>Ecdysozoa</taxon>
        <taxon>Arthropoda</taxon>
        <taxon>Crustacea</taxon>
        <taxon>Multicrustacea</taxon>
        <taxon>Malacostraca</taxon>
        <taxon>Eumalacostraca</taxon>
        <taxon>Eucarida</taxon>
        <taxon>Decapoda</taxon>
        <taxon>Pleocyemata</taxon>
        <taxon>Anomura</taxon>
        <taxon>Galatheoidea</taxon>
        <taxon>Porcellanidae</taxon>
        <taxon>Petrolisthes</taxon>
    </lineage>
</organism>
<evidence type="ECO:0000256" key="2">
    <source>
        <dbReference type="ARBA" id="ARBA00022692"/>
    </source>
</evidence>
<name>A0AAE1P9K2_9EUCA</name>
<evidence type="ECO:0000256" key="8">
    <source>
        <dbReference type="PROSITE-ProRule" id="PRU00175"/>
    </source>
</evidence>
<evidence type="ECO:0000256" key="3">
    <source>
        <dbReference type="ARBA" id="ARBA00022723"/>
    </source>
</evidence>
<dbReference type="PANTHER" id="PTHR46539:SF1">
    <property type="entry name" value="E3 UBIQUITIN-PROTEIN LIGASE ATL42"/>
    <property type="match status" value="1"/>
</dbReference>
<accession>A0AAE1P9K2</accession>
<reference evidence="11" key="1">
    <citation type="submission" date="2023-11" db="EMBL/GenBank/DDBJ databases">
        <title>Genome assemblies of two species of porcelain crab, Petrolisthes cinctipes and Petrolisthes manimaculis (Anomura: Porcellanidae).</title>
        <authorList>
            <person name="Angst P."/>
        </authorList>
    </citation>
    <scope>NUCLEOTIDE SEQUENCE</scope>
    <source>
        <strain evidence="11">PB745_02</strain>
        <tissue evidence="11">Gill</tissue>
    </source>
</reference>
<feature type="transmembrane region" description="Helical" evidence="9">
    <location>
        <begin position="119"/>
        <end position="141"/>
    </location>
</feature>
<sequence length="417" mass="45689">MPLPSPYRNPGRWRAVVFQQEVRHGTAGCLLSGVLVAPVLVRVCGWGLGQVVVGVVLYCVILVPALTSYYSAPRLFLRLLKALFAIPALIGSHHGNSVPRGEGCLEQAVRGMGLLATQLLKAGLQVLTLPFILTFQILPWLHHTFVSLQGLRTITNQAVFFLLVEELVAPETPLTALHTLLLYTLVLYVYHSLYLRRWGRGVGGGGADERSVAGLTAWWAAGRLGKGVATSCVLVMFTTLRAAHLHPHPHPAFIITTLLYFVATLHSDSEPVWAVWAASWMRRLGAGEVEDFWVWAAGRAAPMAASVAVVVAAVVECRPWWLAVVAVYTNVVVPWSVLVKEVKGRRSPRDALALVCRRPTTQEVKEGVTCPVCLEKVVKKDTSRVTPCQHLFHSTCLSACLDRSPLCPLCRQRVLLS</sequence>
<evidence type="ECO:0000313" key="12">
    <source>
        <dbReference type="Proteomes" id="UP001292094"/>
    </source>
</evidence>
<dbReference type="Gene3D" id="3.30.40.10">
    <property type="entry name" value="Zinc/RING finger domain, C3HC4 (zinc finger)"/>
    <property type="match status" value="1"/>
</dbReference>
<feature type="transmembrane region" description="Helical" evidence="9">
    <location>
        <begin position="47"/>
        <end position="72"/>
    </location>
</feature>
<keyword evidence="7 9" id="KW-0472">Membrane</keyword>
<dbReference type="PROSITE" id="PS50089">
    <property type="entry name" value="ZF_RING_2"/>
    <property type="match status" value="1"/>
</dbReference>
<dbReference type="InterPro" id="IPR013083">
    <property type="entry name" value="Znf_RING/FYVE/PHD"/>
</dbReference>
<keyword evidence="6 9" id="KW-1133">Transmembrane helix</keyword>